<organism evidence="5 6">
    <name type="scientific">Dokdonella fugitiva</name>
    <dbReference type="NCBI Taxonomy" id="328517"/>
    <lineage>
        <taxon>Bacteria</taxon>
        <taxon>Pseudomonadati</taxon>
        <taxon>Pseudomonadota</taxon>
        <taxon>Gammaproteobacteria</taxon>
        <taxon>Lysobacterales</taxon>
        <taxon>Rhodanobacteraceae</taxon>
        <taxon>Dokdonella</taxon>
    </lineage>
</organism>
<dbReference type="SUPFAM" id="SSF46894">
    <property type="entry name" value="C-terminal effector domain of the bipartite response regulators"/>
    <property type="match status" value="1"/>
</dbReference>
<gene>
    <name evidence="5" type="ORF">FHW12_003768</name>
</gene>
<dbReference type="Gene3D" id="1.25.40.10">
    <property type="entry name" value="Tetratricopeptide repeat domain"/>
    <property type="match status" value="1"/>
</dbReference>
<feature type="transmembrane region" description="Helical" evidence="3">
    <location>
        <begin position="133"/>
        <end position="153"/>
    </location>
</feature>
<sequence length="777" mass="82175">MTATGFEFGEYRFLPSARELWRGARRVTLPRRTFECIEHLLAHRDRAVGRDELVAAVFGRSNVSDAQLGQIVLRARRAVGDDGNVQHTIRTIAGYGYRWVADTGEIEADARDAGTDAAAPSARGASKPRSRRIVVAIALVLAVLALVAALLLARRVAPPVATHGIAGSETLAVLPLQVDGLREDAWVRLGAMDLVAERLRQAGLAVPPSENVLGLLAAPATDPAEAGVRGATGARYLVRGRAHHDAGGWRVDLAAEPEHGIAIPVTFAAHDAIDAARGAGDLLLAALGRRAPPNARESDAALDETLQRARAAMLANELDTAREILGASPQLAAQPAQLAWRLAQVDLRAGRLDRAEAALDDVLAQPATHADTRLRADVLIARGATRVRRGAFDDGGRDFDAALALLGTHGSLARGQALLGRANSRVAAHRYDEALADFGAARVDLEGGGDTLGVTRVDANLGMLELYRGRPATALDYLPGAADRFQSYGALHELLLTLTGIVEAQLAMLQRDEAWATVERASALRERITDPDQRVDLLLNRAQVQAGAGRYREGGAALQQAAAIAMSGNRVLQARLRALEADLAAREQRWDDAARAAAGALAEWPASGADGDRSAVVRVQQRALLALGRDDAARVLLDRSREASVTAATEPGVVDDALAMAEWCIHLHDGGCAGAWLQHAAASADRRGVPAEIVAVAAVQGPFLLDAGARDAAVAGIGRVAPWAARDFDSALLQLRLFRKLGPREAWFNALRQAQALAGEREIPAALLAPPEPAATP</sequence>
<dbReference type="SMART" id="SM00862">
    <property type="entry name" value="Trans_reg_C"/>
    <property type="match status" value="1"/>
</dbReference>
<proteinExistence type="predicted"/>
<evidence type="ECO:0000313" key="6">
    <source>
        <dbReference type="Proteomes" id="UP000550401"/>
    </source>
</evidence>
<dbReference type="Gene3D" id="1.10.10.10">
    <property type="entry name" value="Winged helix-like DNA-binding domain superfamily/Winged helix DNA-binding domain"/>
    <property type="match status" value="1"/>
</dbReference>
<dbReference type="GO" id="GO:0006355">
    <property type="term" value="P:regulation of DNA-templated transcription"/>
    <property type="evidence" value="ECO:0007669"/>
    <property type="project" value="InterPro"/>
</dbReference>
<keyword evidence="1 2" id="KW-0238">DNA-binding</keyword>
<dbReference type="InterPro" id="IPR016032">
    <property type="entry name" value="Sig_transdc_resp-reg_C-effctor"/>
</dbReference>
<dbReference type="InterPro" id="IPR001867">
    <property type="entry name" value="OmpR/PhoB-type_DNA-bd"/>
</dbReference>
<name>A0A839F627_9GAMM</name>
<dbReference type="PROSITE" id="PS51755">
    <property type="entry name" value="OMPR_PHOB"/>
    <property type="match status" value="1"/>
</dbReference>
<evidence type="ECO:0000313" key="5">
    <source>
        <dbReference type="EMBL" id="MBA8889522.1"/>
    </source>
</evidence>
<accession>A0A839F627</accession>
<dbReference type="InterPro" id="IPR011990">
    <property type="entry name" value="TPR-like_helical_dom_sf"/>
</dbReference>
<keyword evidence="6" id="KW-1185">Reference proteome</keyword>
<keyword evidence="3" id="KW-1133">Transmembrane helix</keyword>
<dbReference type="GO" id="GO:0000160">
    <property type="term" value="P:phosphorelay signal transduction system"/>
    <property type="evidence" value="ECO:0007669"/>
    <property type="project" value="InterPro"/>
</dbReference>
<evidence type="ECO:0000256" key="1">
    <source>
        <dbReference type="ARBA" id="ARBA00023125"/>
    </source>
</evidence>
<evidence type="ECO:0000256" key="2">
    <source>
        <dbReference type="PROSITE-ProRule" id="PRU01091"/>
    </source>
</evidence>
<feature type="DNA-binding region" description="OmpR/PhoB-type" evidence="2">
    <location>
        <begin position="3"/>
        <end position="101"/>
    </location>
</feature>
<evidence type="ECO:0000259" key="4">
    <source>
        <dbReference type="PROSITE" id="PS51755"/>
    </source>
</evidence>
<dbReference type="Proteomes" id="UP000550401">
    <property type="component" value="Unassembled WGS sequence"/>
</dbReference>
<protein>
    <submittedName>
        <fullName evidence="5">DNA-binding winged helix-turn-helix (WHTH) protein/tetratricopeptide (TPR) repeat protein</fullName>
    </submittedName>
</protein>
<dbReference type="Pfam" id="PF00486">
    <property type="entry name" value="Trans_reg_C"/>
    <property type="match status" value="1"/>
</dbReference>
<dbReference type="AlphaFoldDB" id="A0A839F627"/>
<dbReference type="RefSeq" id="WP_182532565.1">
    <property type="nucleotide sequence ID" value="NZ_JACGXL010000007.1"/>
</dbReference>
<dbReference type="GO" id="GO:0003677">
    <property type="term" value="F:DNA binding"/>
    <property type="evidence" value="ECO:0007669"/>
    <property type="project" value="UniProtKB-UniRule"/>
</dbReference>
<keyword evidence="3" id="KW-0812">Transmembrane</keyword>
<feature type="domain" description="OmpR/PhoB-type" evidence="4">
    <location>
        <begin position="3"/>
        <end position="101"/>
    </location>
</feature>
<dbReference type="EMBL" id="JACGXL010000007">
    <property type="protein sequence ID" value="MBA8889522.1"/>
    <property type="molecule type" value="Genomic_DNA"/>
</dbReference>
<evidence type="ECO:0000256" key="3">
    <source>
        <dbReference type="SAM" id="Phobius"/>
    </source>
</evidence>
<keyword evidence="3" id="KW-0472">Membrane</keyword>
<reference evidence="5 6" key="1">
    <citation type="submission" date="2020-07" db="EMBL/GenBank/DDBJ databases">
        <title>Genomic Encyclopedia of Type Strains, Phase IV (KMG-V): Genome sequencing to study the core and pangenomes of soil and plant-associated prokaryotes.</title>
        <authorList>
            <person name="Whitman W."/>
        </authorList>
    </citation>
    <scope>NUCLEOTIDE SEQUENCE [LARGE SCALE GENOMIC DNA]</scope>
    <source>
        <strain evidence="5 6">RH2WT43</strain>
    </source>
</reference>
<comment type="caution">
    <text evidence="5">The sequence shown here is derived from an EMBL/GenBank/DDBJ whole genome shotgun (WGS) entry which is preliminary data.</text>
</comment>
<dbReference type="SUPFAM" id="SSF48452">
    <property type="entry name" value="TPR-like"/>
    <property type="match status" value="2"/>
</dbReference>
<dbReference type="CDD" id="cd00383">
    <property type="entry name" value="trans_reg_C"/>
    <property type="match status" value="1"/>
</dbReference>
<dbReference type="InterPro" id="IPR036388">
    <property type="entry name" value="WH-like_DNA-bd_sf"/>
</dbReference>